<proteinExistence type="predicted"/>
<reference evidence="1 2" key="1">
    <citation type="journal article" date="2010" name="Environ. Microbiol.">
        <title>Genomic analysis of oceanic cyanobacterial myoviruses compared with T4-like myoviruses from diverse hosts and environments.</title>
        <authorList>
            <person name="Sullivan M.B."/>
            <person name="Huang K.H."/>
            <person name="Ignacio-Espinoza J.C."/>
            <person name="Berlin A.M."/>
            <person name="Kelly L."/>
            <person name="Weigele P.R."/>
            <person name="DeFrancesco A.S."/>
            <person name="Kern S.E."/>
            <person name="Thompson L.R."/>
            <person name="Young S."/>
            <person name="Yandava C."/>
            <person name="Fu R."/>
            <person name="Krastins B."/>
            <person name="Chase M."/>
            <person name="Sarracino D."/>
            <person name="Osburne M.S."/>
            <person name="Henn M.R."/>
            <person name="Chisholm S.W."/>
        </authorList>
    </citation>
    <scope>NUCLEOTIDE SEQUENCE [LARGE SCALE GENOMIC DNA]</scope>
    <source>
        <strain evidence="1">8017-1</strain>
    </source>
</reference>
<name>E3SJB6_9CAUD</name>
<protein>
    <recommendedName>
        <fullName evidence="3">Gp219</fullName>
    </recommendedName>
</protein>
<evidence type="ECO:0008006" key="3">
    <source>
        <dbReference type="Google" id="ProtNLM"/>
    </source>
</evidence>
<dbReference type="GeneID" id="10326854"/>
<sequence>MLLCPNFPVPLVVLFLLFLLLLVLLFPLSDMKKIVMSILAAAAMSAPALAEPTKGYFTMDAMGCMLLKECTKDVERINSSIDLEHAFPDSNWDAVKDEFDLIMIAFKQIGVDVHLADERYFPVGHRGVYHTVSNHFYLNKRYVHRPHVLMSVVRHEGWHAAQDCMAGTIKNNMIAIIKPEEDVPEIWQEMVRRTYPEYAQPWEKEATWAGKTANMTQEALESCARGTMWTDYDPTPMTREWLVENGYLSK</sequence>
<organism evidence="1 2">
    <name type="scientific">Synechococcus phage S-SM2</name>
    <dbReference type="NCBI Taxonomy" id="444860"/>
    <lineage>
        <taxon>Viruses</taxon>
        <taxon>Duplodnaviria</taxon>
        <taxon>Heunggongvirae</taxon>
        <taxon>Uroviricota</taxon>
        <taxon>Caudoviricetes</taxon>
        <taxon>Pantevenvirales</taxon>
        <taxon>Kyanoviridae</taxon>
        <taxon>Nilusvirus</taxon>
        <taxon>Nilusvirus ssm2</taxon>
    </lineage>
</organism>
<evidence type="ECO:0000313" key="2">
    <source>
        <dbReference type="Proteomes" id="UP000006524"/>
    </source>
</evidence>
<dbReference type="Proteomes" id="UP000006524">
    <property type="component" value="Segment"/>
</dbReference>
<dbReference type="EMBL" id="GU071095">
    <property type="protein sequence ID" value="ADO97564.1"/>
    <property type="molecule type" value="Genomic_DNA"/>
</dbReference>
<dbReference type="KEGG" id="vg:10326854"/>
<gene>
    <name evidence="1" type="ORF">SSM2_231</name>
</gene>
<evidence type="ECO:0000313" key="1">
    <source>
        <dbReference type="EMBL" id="ADO97564.1"/>
    </source>
</evidence>
<dbReference type="RefSeq" id="YP_004322378.1">
    <property type="nucleotide sequence ID" value="NC_015279.1"/>
</dbReference>
<dbReference type="OrthoDB" id="9189at10239"/>
<accession>E3SJB6</accession>
<keyword evidence="2" id="KW-1185">Reference proteome</keyword>